<dbReference type="InterPro" id="IPR017937">
    <property type="entry name" value="Thioredoxin_CS"/>
</dbReference>
<dbReference type="GO" id="GO:0015035">
    <property type="term" value="F:protein-disulfide reductase activity"/>
    <property type="evidence" value="ECO:0007669"/>
    <property type="project" value="TreeGrafter"/>
</dbReference>
<accession>A0A9W8P166</accession>
<dbReference type="Proteomes" id="UP001163850">
    <property type="component" value="Unassembled WGS sequence"/>
</dbReference>
<dbReference type="InterPro" id="IPR036249">
    <property type="entry name" value="Thioredoxin-like_sf"/>
</dbReference>
<dbReference type="InterPro" id="IPR013766">
    <property type="entry name" value="Thioredoxin_domain"/>
</dbReference>
<feature type="domain" description="Thioredoxin" evidence="4">
    <location>
        <begin position="17"/>
        <end position="149"/>
    </location>
</feature>
<dbReference type="AlphaFoldDB" id="A0A9W8P166"/>
<reference evidence="6" key="1">
    <citation type="submission" date="2022-08" db="EMBL/GenBank/DDBJ databases">
        <authorList>
            <consortium name="DOE Joint Genome Institute"/>
            <person name="Min B."/>
            <person name="Riley R."/>
            <person name="Sierra-Patev S."/>
            <person name="Naranjo-Ortiz M."/>
            <person name="Looney B."/>
            <person name="Konkel Z."/>
            <person name="Slot J.C."/>
            <person name="Sakamoto Y."/>
            <person name="Steenwyk J.L."/>
            <person name="Rokas A."/>
            <person name="Carro J."/>
            <person name="Camarero S."/>
            <person name="Ferreira P."/>
            <person name="Molpeceres G."/>
            <person name="Ruiz-Duenas F.J."/>
            <person name="Serrano A."/>
            <person name="Henrissat B."/>
            <person name="Drula E."/>
            <person name="Hughes K.W."/>
            <person name="Mata J.L."/>
            <person name="Ishikawa N.K."/>
            <person name="Vargas-Isla R."/>
            <person name="Ushijima S."/>
            <person name="Smith C.A."/>
            <person name="Ahrendt S."/>
            <person name="Andreopoulos W."/>
            <person name="He G."/>
            <person name="Labutti K."/>
            <person name="Lipzen A."/>
            <person name="Ng V."/>
            <person name="Sandor L."/>
            <person name="Barry K."/>
            <person name="Martinez A.T."/>
            <person name="Xiao Y."/>
            <person name="Gibbons J.G."/>
            <person name="Terashima K."/>
            <person name="Hibbett D.S."/>
            <person name="Grigoriev I.V."/>
        </authorList>
    </citation>
    <scope>NUCLEOTIDE SEQUENCE</scope>
    <source>
        <strain evidence="6">TFB7829</strain>
    </source>
</reference>
<sequence length="149" mass="16065">MASSLVLRAFKSSKASSAFPRSIRTFSASSSCLGHYADADFGTFKKVTSGPQSEGRLVLVDFYADWCGPCHVLSPILKSISSDPNIKSGSGLPVDVMTINTESEDGMELSQKYKIRALPTVIAFREGQNVMQFVGALPEAQVHDFLGKV</sequence>
<dbReference type="PANTHER" id="PTHR45663">
    <property type="entry name" value="GEO12009P1"/>
    <property type="match status" value="1"/>
</dbReference>
<evidence type="ECO:0000256" key="2">
    <source>
        <dbReference type="ARBA" id="ARBA00022982"/>
    </source>
</evidence>
<organism evidence="5 7">
    <name type="scientific">Lentinula detonsa</name>
    <dbReference type="NCBI Taxonomy" id="2804962"/>
    <lineage>
        <taxon>Eukaryota</taxon>
        <taxon>Fungi</taxon>
        <taxon>Dikarya</taxon>
        <taxon>Basidiomycota</taxon>
        <taxon>Agaricomycotina</taxon>
        <taxon>Agaricomycetes</taxon>
        <taxon>Agaricomycetidae</taxon>
        <taxon>Agaricales</taxon>
        <taxon>Marasmiineae</taxon>
        <taxon>Omphalotaceae</taxon>
        <taxon>Lentinula</taxon>
    </lineage>
</organism>
<dbReference type="Gene3D" id="3.40.30.10">
    <property type="entry name" value="Glutaredoxin"/>
    <property type="match status" value="1"/>
</dbReference>
<evidence type="ECO:0000313" key="7">
    <source>
        <dbReference type="Proteomes" id="UP001142393"/>
    </source>
</evidence>
<keyword evidence="7" id="KW-1185">Reference proteome</keyword>
<dbReference type="PRINTS" id="PR00421">
    <property type="entry name" value="THIOREDOXIN"/>
</dbReference>
<evidence type="ECO:0000313" key="5">
    <source>
        <dbReference type="EMBL" id="KAJ3744923.1"/>
    </source>
</evidence>
<dbReference type="Proteomes" id="UP001142393">
    <property type="component" value="Unassembled WGS sequence"/>
</dbReference>
<dbReference type="EMBL" id="JANVFU010000006">
    <property type="protein sequence ID" value="KAJ3744923.1"/>
    <property type="molecule type" value="Genomic_DNA"/>
</dbReference>
<accession>A0AA38Q8Y8</accession>
<comment type="caution">
    <text evidence="5">The sequence shown here is derived from an EMBL/GenBank/DDBJ whole genome shotgun (WGS) entry which is preliminary data.</text>
</comment>
<dbReference type="PROSITE" id="PS51352">
    <property type="entry name" value="THIOREDOXIN_2"/>
    <property type="match status" value="1"/>
</dbReference>
<proteinExistence type="predicted"/>
<keyword evidence="3" id="KW-1015">Disulfide bond</keyword>
<dbReference type="PROSITE" id="PS00194">
    <property type="entry name" value="THIOREDOXIN_1"/>
    <property type="match status" value="1"/>
</dbReference>
<gene>
    <name evidence="5" type="ORF">DFH05DRAFT_1491479</name>
    <name evidence="6" type="ORF">F5890DRAFT_1549807</name>
</gene>
<dbReference type="Pfam" id="PF00085">
    <property type="entry name" value="Thioredoxin"/>
    <property type="match status" value="1"/>
</dbReference>
<name>A0A9W8P166_9AGAR</name>
<dbReference type="CDD" id="cd02947">
    <property type="entry name" value="TRX_family"/>
    <property type="match status" value="1"/>
</dbReference>
<evidence type="ECO:0000256" key="1">
    <source>
        <dbReference type="ARBA" id="ARBA00022448"/>
    </source>
</evidence>
<dbReference type="EMBL" id="MU801900">
    <property type="protein sequence ID" value="KAJ3989168.1"/>
    <property type="molecule type" value="Genomic_DNA"/>
</dbReference>
<evidence type="ECO:0000313" key="6">
    <source>
        <dbReference type="EMBL" id="KAJ3989168.1"/>
    </source>
</evidence>
<keyword evidence="2" id="KW-0249">Electron transport</keyword>
<evidence type="ECO:0000259" key="4">
    <source>
        <dbReference type="PROSITE" id="PS51352"/>
    </source>
</evidence>
<dbReference type="SUPFAM" id="SSF52833">
    <property type="entry name" value="Thioredoxin-like"/>
    <property type="match status" value="1"/>
</dbReference>
<dbReference type="GO" id="GO:0005737">
    <property type="term" value="C:cytoplasm"/>
    <property type="evidence" value="ECO:0007669"/>
    <property type="project" value="TreeGrafter"/>
</dbReference>
<dbReference type="PANTHER" id="PTHR45663:SF11">
    <property type="entry name" value="GEO12009P1"/>
    <property type="match status" value="1"/>
</dbReference>
<evidence type="ECO:0000256" key="3">
    <source>
        <dbReference type="ARBA" id="ARBA00023157"/>
    </source>
</evidence>
<reference evidence="5 7" key="3">
    <citation type="journal article" date="2023" name="Proc. Natl. Acad. Sci. U.S.A.">
        <title>A global phylogenomic analysis of the shiitake genus Lentinula.</title>
        <authorList>
            <person name="Sierra-Patev S."/>
            <person name="Min B."/>
            <person name="Naranjo-Ortiz M."/>
            <person name="Looney B."/>
            <person name="Konkel Z."/>
            <person name="Slot J.C."/>
            <person name="Sakamoto Y."/>
            <person name="Steenwyk J.L."/>
            <person name="Rokas A."/>
            <person name="Carro J."/>
            <person name="Camarero S."/>
            <person name="Ferreira P."/>
            <person name="Molpeceres G."/>
            <person name="Ruiz-Duenas F.J."/>
            <person name="Serrano A."/>
            <person name="Henrissat B."/>
            <person name="Drula E."/>
            <person name="Hughes K.W."/>
            <person name="Mata J.L."/>
            <person name="Ishikawa N.K."/>
            <person name="Vargas-Isla R."/>
            <person name="Ushijima S."/>
            <person name="Smith C.A."/>
            <person name="Donoghue J."/>
            <person name="Ahrendt S."/>
            <person name="Andreopoulos W."/>
            <person name="He G."/>
            <person name="LaButti K."/>
            <person name="Lipzen A."/>
            <person name="Ng V."/>
            <person name="Riley R."/>
            <person name="Sandor L."/>
            <person name="Barry K."/>
            <person name="Martinez A.T."/>
            <person name="Xiao Y."/>
            <person name="Gibbons J.G."/>
            <person name="Terashima K."/>
            <person name="Grigoriev I.V."/>
            <person name="Hibbett D."/>
        </authorList>
    </citation>
    <scope>NUCLEOTIDE SEQUENCE [LARGE SCALE GENOMIC DNA]</scope>
    <source>
        <strain evidence="5 7">TFB7810</strain>
    </source>
</reference>
<keyword evidence="1" id="KW-0813">Transport</keyword>
<protein>
    <submittedName>
        <fullName evidence="5">Thioredoxin-like protein</fullName>
    </submittedName>
</protein>
<reference evidence="5" key="2">
    <citation type="submission" date="2022-08" db="EMBL/GenBank/DDBJ databases">
        <authorList>
            <consortium name="DOE Joint Genome Institute"/>
            <person name="Min B."/>
            <person name="Sierra-Patev S."/>
            <person name="Naranjo-Ortiz M."/>
            <person name="Looney B."/>
            <person name="Konkel Z."/>
            <person name="Slot J.C."/>
            <person name="Sakamoto Y."/>
            <person name="Steenwyk J.L."/>
            <person name="Rokas A."/>
            <person name="Carro J."/>
            <person name="Camarero S."/>
            <person name="Ferreira P."/>
            <person name="Molpeceres G."/>
            <person name="Ruiz-duenas F.J."/>
            <person name="Serrano A."/>
            <person name="Henrissat B."/>
            <person name="Drula E."/>
            <person name="Hughes K.W."/>
            <person name="Mata J.L."/>
            <person name="Ishikawa N.K."/>
            <person name="Vargas-Isla R."/>
            <person name="Ushijima S."/>
            <person name="Smith C.A."/>
            <person name="Ahrendt S."/>
            <person name="Andreopoulos W."/>
            <person name="He G."/>
            <person name="LaButti K."/>
            <person name="Lipzen A."/>
            <person name="Ng V."/>
            <person name="Riley R."/>
            <person name="Sandor L."/>
            <person name="Barry K."/>
            <person name="Martinez A.T."/>
            <person name="Xiao Y."/>
            <person name="Gibbons J.G."/>
            <person name="Terashima K."/>
            <person name="Hibbett D.S."/>
            <person name="Grigoriev I.V."/>
        </authorList>
    </citation>
    <scope>NUCLEOTIDE SEQUENCE</scope>
    <source>
        <strain evidence="5">TFB7810</strain>
    </source>
</reference>